<dbReference type="CDD" id="cd00121">
    <property type="entry name" value="MATH"/>
    <property type="match status" value="1"/>
</dbReference>
<keyword evidence="9" id="KW-1185">Reference proteome</keyword>
<feature type="compositionally biased region" description="Acidic residues" evidence="5">
    <location>
        <begin position="107"/>
        <end position="118"/>
    </location>
</feature>
<dbReference type="GO" id="GO:0016579">
    <property type="term" value="P:protein deubiquitination"/>
    <property type="evidence" value="ECO:0007669"/>
    <property type="project" value="InterPro"/>
</dbReference>
<dbReference type="SMART" id="SM00698">
    <property type="entry name" value="MORN"/>
    <property type="match status" value="2"/>
</dbReference>
<feature type="compositionally biased region" description="Polar residues" evidence="5">
    <location>
        <begin position="8"/>
        <end position="22"/>
    </location>
</feature>
<proteinExistence type="predicted"/>
<dbReference type="InterPro" id="IPR038765">
    <property type="entry name" value="Papain-like_cys_pep_sf"/>
</dbReference>
<comment type="subcellular location">
    <subcellularLocation>
        <location evidence="1">Cytoplasm</location>
    </subcellularLocation>
</comment>
<evidence type="ECO:0000256" key="3">
    <source>
        <dbReference type="ARBA" id="ARBA00022737"/>
    </source>
</evidence>
<dbReference type="PROSITE" id="PS50089">
    <property type="entry name" value="ZF_RING_2"/>
    <property type="match status" value="1"/>
</dbReference>
<feature type="region of interest" description="Disordered" evidence="5">
    <location>
        <begin position="1"/>
        <end position="133"/>
    </location>
</feature>
<accession>A0AAE1BZZ3</accession>
<evidence type="ECO:0000256" key="1">
    <source>
        <dbReference type="ARBA" id="ARBA00004496"/>
    </source>
</evidence>
<dbReference type="InterPro" id="IPR003409">
    <property type="entry name" value="MORN"/>
</dbReference>
<reference evidence="8" key="1">
    <citation type="submission" date="2023-07" db="EMBL/GenBank/DDBJ databases">
        <title>Black Yeasts Isolated from many extreme environments.</title>
        <authorList>
            <person name="Coleine C."/>
            <person name="Stajich J.E."/>
            <person name="Selbmann L."/>
        </authorList>
    </citation>
    <scope>NUCLEOTIDE SEQUENCE</scope>
    <source>
        <strain evidence="8">CCFEE 5485</strain>
    </source>
</reference>
<feature type="region of interest" description="Disordered" evidence="5">
    <location>
        <begin position="571"/>
        <end position="597"/>
    </location>
</feature>
<sequence length="887" mass="100648">MAAPPDLSSFQASDFHYTNTIHPPSDTPYMAASNPEIPQNHLVPPFAPTPPPAVIARTHPPSPPPAPAANDPLLLVGENEQGSRNEQSHSRDGSRSRSRSPSSHNSEDDEESDHEEAPDPQQQWRPLIEDTSVPCADEIAVATARGEHRATDDEYWHEQTFLDVEAEGLVPIRRGHIDWTIPHFNGTKDDPNTQTLMQSPVVHIGGYDWRIKFYPKGNSTDFMSAYIECVTMQDPEYAEYEDFKTPPFPFLEGQDTSNIRKRRTFAAQLSLIVYNPAEPRAFKVEVDAHRFSKASADYGWRYFAQLAELQTRSHGQRQAILRNDKLALKAHIRVLKDPSGSMWAHDHTDHYKDCLQTTALRPFAGQAPHLMAMVALLHFRPFRTEVREHTKLTRYMYSLQTILWKMFSRDHSAHYKRRPDPMETIDTVSCIKTIAENVLKECGSDLACPTLGSFDVAETAFSHNRLRTKDFASLQEAINNHPTALATPELLTLELQRQEFDTEKRKWRKLTNKVKIDSSLTVREVKYELYAVITHCGELQSNKHNAYIKPDMDYDVWYAYTDRRVTIQTREQAVDKHEGVPPREKENRRDSPFGDILDPSENSEVIYVALYRKCANYSRIMPVTEKWDVPNEIQKGLDLPQAKEAKLPPQPSEEVSDLSFRAEQLAYEQQQHAAGAATPEWPMTDCDGDVIMSDTEDDMPSPPTELAQSTTLAALPTKPSRSHKYLAVCDSLGREWYSGEMFGDKYQGQGHLVTTSGDQYVGNFYQGKYEGRGRIVYASTGDIYDGEWLGGKHHGQGSLLEVATGNVFEGGWKEGEKHGEFLLRGKVTEEDRGHCTICYERKLTTAFYDCGHVLTCKECAEKLDTCPVCRRKIHARLQIYGVKMSLQ</sequence>
<dbReference type="InterPro" id="IPR008974">
    <property type="entry name" value="TRAF-like"/>
</dbReference>
<name>A0AAE1BZZ3_9PEZI</name>
<dbReference type="GO" id="GO:0005829">
    <property type="term" value="C:cytosol"/>
    <property type="evidence" value="ECO:0007669"/>
    <property type="project" value="TreeGrafter"/>
</dbReference>
<keyword evidence="4" id="KW-0862">Zinc</keyword>
<dbReference type="Gene3D" id="3.30.40.10">
    <property type="entry name" value="Zinc/RING finger domain, C3HC4 (zinc finger)"/>
    <property type="match status" value="1"/>
</dbReference>
<dbReference type="SUPFAM" id="SSF57850">
    <property type="entry name" value="RING/U-box"/>
    <property type="match status" value="1"/>
</dbReference>
<evidence type="ECO:0000256" key="2">
    <source>
        <dbReference type="ARBA" id="ARBA00022490"/>
    </source>
</evidence>
<keyword evidence="2" id="KW-0963">Cytoplasm</keyword>
<evidence type="ECO:0000313" key="8">
    <source>
        <dbReference type="EMBL" id="KAK3673612.1"/>
    </source>
</evidence>
<dbReference type="Pfam" id="PF00443">
    <property type="entry name" value="UCH"/>
    <property type="match status" value="1"/>
</dbReference>
<evidence type="ECO:0000259" key="7">
    <source>
        <dbReference type="PROSITE" id="PS50144"/>
    </source>
</evidence>
<dbReference type="InterPro" id="IPR002083">
    <property type="entry name" value="MATH/TRAF_dom"/>
</dbReference>
<dbReference type="InterPro" id="IPR001841">
    <property type="entry name" value="Znf_RING"/>
</dbReference>
<protein>
    <submittedName>
        <fullName evidence="8">Uncharacterized protein</fullName>
    </submittedName>
</protein>
<feature type="compositionally biased region" description="Basic and acidic residues" evidence="5">
    <location>
        <begin position="572"/>
        <end position="592"/>
    </location>
</feature>
<dbReference type="PROSITE" id="PS50144">
    <property type="entry name" value="MATH"/>
    <property type="match status" value="1"/>
</dbReference>
<dbReference type="Gene3D" id="2.60.210.10">
    <property type="entry name" value="Apoptosis, Tumor Necrosis Factor Receptor Associated Protein 2, Chain A"/>
    <property type="match status" value="1"/>
</dbReference>
<feature type="domain" description="MATH" evidence="7">
    <location>
        <begin position="174"/>
        <end position="332"/>
    </location>
</feature>
<keyword evidence="3" id="KW-0677">Repeat</keyword>
<evidence type="ECO:0000313" key="9">
    <source>
        <dbReference type="Proteomes" id="UP001274830"/>
    </source>
</evidence>
<evidence type="ECO:0000259" key="6">
    <source>
        <dbReference type="PROSITE" id="PS50089"/>
    </source>
</evidence>
<dbReference type="AlphaFoldDB" id="A0AAE1BZZ3"/>
<organism evidence="8 9">
    <name type="scientific">Recurvomyces mirabilis</name>
    <dbReference type="NCBI Taxonomy" id="574656"/>
    <lineage>
        <taxon>Eukaryota</taxon>
        <taxon>Fungi</taxon>
        <taxon>Dikarya</taxon>
        <taxon>Ascomycota</taxon>
        <taxon>Pezizomycotina</taxon>
        <taxon>Dothideomycetes</taxon>
        <taxon>Dothideomycetidae</taxon>
        <taxon>Mycosphaerellales</taxon>
        <taxon>Teratosphaeriaceae</taxon>
        <taxon>Recurvomyces</taxon>
    </lineage>
</organism>
<dbReference type="SUPFAM" id="SSF54001">
    <property type="entry name" value="Cysteine proteinases"/>
    <property type="match status" value="1"/>
</dbReference>
<dbReference type="EMBL" id="JAUTXT010000024">
    <property type="protein sequence ID" value="KAK3673612.1"/>
    <property type="molecule type" value="Genomic_DNA"/>
</dbReference>
<dbReference type="Proteomes" id="UP001274830">
    <property type="component" value="Unassembled WGS sequence"/>
</dbReference>
<dbReference type="PANTHER" id="PTHR43215">
    <property type="entry name" value="RADIAL SPOKE HEAD 1 HOMOLOG"/>
    <property type="match status" value="1"/>
</dbReference>
<keyword evidence="4" id="KW-0479">Metal-binding</keyword>
<keyword evidence="4" id="KW-0863">Zinc-finger</keyword>
<dbReference type="GO" id="GO:0004843">
    <property type="term" value="F:cysteine-type deubiquitinase activity"/>
    <property type="evidence" value="ECO:0007669"/>
    <property type="project" value="InterPro"/>
</dbReference>
<evidence type="ECO:0000256" key="4">
    <source>
        <dbReference type="PROSITE-ProRule" id="PRU00175"/>
    </source>
</evidence>
<dbReference type="CDD" id="cd02257">
    <property type="entry name" value="Peptidase_C19"/>
    <property type="match status" value="1"/>
</dbReference>
<dbReference type="InterPro" id="IPR013083">
    <property type="entry name" value="Znf_RING/FYVE/PHD"/>
</dbReference>
<dbReference type="Gene3D" id="3.90.70.10">
    <property type="entry name" value="Cysteine proteinases"/>
    <property type="match status" value="1"/>
</dbReference>
<dbReference type="SUPFAM" id="SSF49599">
    <property type="entry name" value="TRAF domain-like"/>
    <property type="match status" value="1"/>
</dbReference>
<dbReference type="SMART" id="SM00184">
    <property type="entry name" value="RING"/>
    <property type="match status" value="1"/>
</dbReference>
<feature type="compositionally biased region" description="Basic and acidic residues" evidence="5">
    <location>
        <begin position="81"/>
        <end position="95"/>
    </location>
</feature>
<dbReference type="GO" id="GO:0008270">
    <property type="term" value="F:zinc ion binding"/>
    <property type="evidence" value="ECO:0007669"/>
    <property type="project" value="UniProtKB-KW"/>
</dbReference>
<dbReference type="Pfam" id="PF13920">
    <property type="entry name" value="zf-C3HC4_3"/>
    <property type="match status" value="1"/>
</dbReference>
<dbReference type="InterPro" id="IPR001394">
    <property type="entry name" value="Peptidase_C19_UCH"/>
</dbReference>
<dbReference type="SUPFAM" id="SSF82185">
    <property type="entry name" value="Histone H3 K4-specific methyltransferase SET7/9 N-terminal domain"/>
    <property type="match status" value="1"/>
</dbReference>
<comment type="caution">
    <text evidence="8">The sequence shown here is derived from an EMBL/GenBank/DDBJ whole genome shotgun (WGS) entry which is preliminary data.</text>
</comment>
<evidence type="ECO:0000256" key="5">
    <source>
        <dbReference type="SAM" id="MobiDB-lite"/>
    </source>
</evidence>
<gene>
    <name evidence="8" type="ORF">LTR78_006517</name>
</gene>
<dbReference type="PANTHER" id="PTHR43215:SF14">
    <property type="entry name" value="RADIAL SPOKE HEAD 1 HOMOLOG"/>
    <property type="match status" value="1"/>
</dbReference>
<feature type="domain" description="RING-type" evidence="6">
    <location>
        <begin position="835"/>
        <end position="870"/>
    </location>
</feature>